<dbReference type="PRINTS" id="PR00344">
    <property type="entry name" value="BCTRLSENSOR"/>
</dbReference>
<reference evidence="7 8" key="1">
    <citation type="journal article" date="2013" name="Stand. Genomic Sci.">
        <title>Genomic Encyclopedia of Type Strains, Phase I: The one thousand microbial genomes (KMG-I) project.</title>
        <authorList>
            <person name="Kyrpides N.C."/>
            <person name="Woyke T."/>
            <person name="Eisen J.A."/>
            <person name="Garrity G."/>
            <person name="Lilburn T.G."/>
            <person name="Beck B.J."/>
            <person name="Whitman W.B."/>
            <person name="Hugenholtz P."/>
            <person name="Klenk H.P."/>
        </authorList>
    </citation>
    <scope>NUCLEOTIDE SEQUENCE [LARGE SCALE GENOMIC DNA]</scope>
    <source>
        <strain evidence="7 8">DSM 13484</strain>
    </source>
</reference>
<evidence type="ECO:0000256" key="4">
    <source>
        <dbReference type="SAM" id="Phobius"/>
    </source>
</evidence>
<dbReference type="PANTHER" id="PTHR43547:SF2">
    <property type="entry name" value="HYBRID SIGNAL TRANSDUCTION HISTIDINE KINASE C"/>
    <property type="match status" value="1"/>
</dbReference>
<dbReference type="InterPro" id="IPR005467">
    <property type="entry name" value="His_kinase_dom"/>
</dbReference>
<feature type="signal peptide" evidence="5">
    <location>
        <begin position="1"/>
        <end position="19"/>
    </location>
</feature>
<keyword evidence="4" id="KW-1133">Transmembrane helix</keyword>
<comment type="caution">
    <text evidence="7">The sequence shown here is derived from an EMBL/GenBank/DDBJ whole genome shotgun (WGS) entry which is preliminary data.</text>
</comment>
<dbReference type="InterPro" id="IPR011110">
    <property type="entry name" value="Reg_prop"/>
</dbReference>
<feature type="transmembrane region" description="Helical" evidence="4">
    <location>
        <begin position="770"/>
        <end position="791"/>
    </location>
</feature>
<dbReference type="SUPFAM" id="SSF47384">
    <property type="entry name" value="Homodimeric domain of signal transducing histidine kinase"/>
    <property type="match status" value="1"/>
</dbReference>
<dbReference type="EMBL" id="VLLG01000003">
    <property type="protein sequence ID" value="TWI87861.1"/>
    <property type="molecule type" value="Genomic_DNA"/>
</dbReference>
<evidence type="ECO:0000313" key="7">
    <source>
        <dbReference type="EMBL" id="TWI87861.1"/>
    </source>
</evidence>
<dbReference type="InterPro" id="IPR011123">
    <property type="entry name" value="Y_Y_Y"/>
</dbReference>
<dbReference type="CDD" id="cd00082">
    <property type="entry name" value="HisKA"/>
    <property type="match status" value="1"/>
</dbReference>
<keyword evidence="8" id="KW-1185">Reference proteome</keyword>
<dbReference type="InterPro" id="IPR015943">
    <property type="entry name" value="WD40/YVTN_repeat-like_dom_sf"/>
</dbReference>
<dbReference type="PANTHER" id="PTHR43547">
    <property type="entry name" value="TWO-COMPONENT HISTIDINE KINASE"/>
    <property type="match status" value="1"/>
</dbReference>
<accession>A0A562T2J3</accession>
<dbReference type="InterPro" id="IPR036097">
    <property type="entry name" value="HisK_dim/P_sf"/>
</dbReference>
<dbReference type="RefSeq" id="WP_145712378.1">
    <property type="nucleotide sequence ID" value="NZ_BAAAFY010000001.1"/>
</dbReference>
<comment type="catalytic activity">
    <reaction evidence="1">
        <text>ATP + protein L-histidine = ADP + protein N-phospho-L-histidine.</text>
        <dbReference type="EC" id="2.7.13.3"/>
    </reaction>
</comment>
<evidence type="ECO:0000259" key="6">
    <source>
        <dbReference type="PROSITE" id="PS50109"/>
    </source>
</evidence>
<dbReference type="Pfam" id="PF00512">
    <property type="entry name" value="HisKA"/>
    <property type="match status" value="1"/>
</dbReference>
<keyword evidence="4" id="KW-0472">Membrane</keyword>
<dbReference type="EC" id="2.7.13.3" evidence="2"/>
<dbReference type="Proteomes" id="UP000316778">
    <property type="component" value="Unassembled WGS sequence"/>
</dbReference>
<dbReference type="Gene3D" id="3.30.565.10">
    <property type="entry name" value="Histidine kinase-like ATPase, C-terminal domain"/>
    <property type="match status" value="1"/>
</dbReference>
<dbReference type="Gene3D" id="2.130.10.10">
    <property type="entry name" value="YVTN repeat-like/Quinoprotein amine dehydrogenase"/>
    <property type="match status" value="2"/>
</dbReference>
<dbReference type="SUPFAM" id="SSF63829">
    <property type="entry name" value="Calcium-dependent phosphotriesterase"/>
    <property type="match status" value="3"/>
</dbReference>
<keyword evidence="5" id="KW-0732">Signal</keyword>
<dbReference type="OrthoDB" id="9809670at2"/>
<dbReference type="Gene3D" id="2.60.40.10">
    <property type="entry name" value="Immunoglobulins"/>
    <property type="match status" value="1"/>
</dbReference>
<organism evidence="7 8">
    <name type="scientific">Chitinophaga japonensis</name>
    <name type="common">Flexibacter japonensis</name>
    <dbReference type="NCBI Taxonomy" id="104662"/>
    <lineage>
        <taxon>Bacteria</taxon>
        <taxon>Pseudomonadati</taxon>
        <taxon>Bacteroidota</taxon>
        <taxon>Chitinophagia</taxon>
        <taxon>Chitinophagales</taxon>
        <taxon>Chitinophagaceae</taxon>
        <taxon>Chitinophaga</taxon>
    </lineage>
</organism>
<evidence type="ECO:0000313" key="8">
    <source>
        <dbReference type="Proteomes" id="UP000316778"/>
    </source>
</evidence>
<keyword evidence="4" id="KW-0812">Transmembrane</keyword>
<feature type="domain" description="Histidine kinase" evidence="6">
    <location>
        <begin position="823"/>
        <end position="1038"/>
    </location>
</feature>
<dbReference type="Pfam" id="PF07494">
    <property type="entry name" value="Reg_prop"/>
    <property type="match status" value="6"/>
</dbReference>
<proteinExistence type="predicted"/>
<evidence type="ECO:0000256" key="5">
    <source>
        <dbReference type="SAM" id="SignalP"/>
    </source>
</evidence>
<evidence type="ECO:0000256" key="3">
    <source>
        <dbReference type="ARBA" id="ARBA00022553"/>
    </source>
</evidence>
<dbReference type="SMART" id="SM00387">
    <property type="entry name" value="HATPase_c"/>
    <property type="match status" value="1"/>
</dbReference>
<dbReference type="Pfam" id="PF07495">
    <property type="entry name" value="Y_Y_Y"/>
    <property type="match status" value="1"/>
</dbReference>
<dbReference type="InterPro" id="IPR003594">
    <property type="entry name" value="HATPase_dom"/>
</dbReference>
<dbReference type="SUPFAM" id="SSF55874">
    <property type="entry name" value="ATPase domain of HSP90 chaperone/DNA topoisomerase II/histidine kinase"/>
    <property type="match status" value="1"/>
</dbReference>
<dbReference type="AlphaFoldDB" id="A0A562T2J3"/>
<dbReference type="InterPro" id="IPR036890">
    <property type="entry name" value="HATPase_C_sf"/>
</dbReference>
<dbReference type="InterPro" id="IPR013783">
    <property type="entry name" value="Ig-like_fold"/>
</dbReference>
<dbReference type="GO" id="GO:0000155">
    <property type="term" value="F:phosphorelay sensor kinase activity"/>
    <property type="evidence" value="ECO:0007669"/>
    <property type="project" value="InterPro"/>
</dbReference>
<evidence type="ECO:0000256" key="1">
    <source>
        <dbReference type="ARBA" id="ARBA00000085"/>
    </source>
</evidence>
<sequence>MRYFILYTVLLLCAVTANGQPVYFRHYQVEDGLANNTVFSAFQDARGFMWFGTKEGLNRFDGGAFRTFNMKQDNQQDAKEFVYSIREGIHQTLWVGTRKGLYEFDPRTEIFSLLDPTRDSEILDIKSDGKGKIWFTSDLRLYCYDERKHTTRHYDLRMAQSLWITGICISKDQTVWACSVDGYIFRYDTAKDVFHCVNTADGQRLWEVNRIYCTPSGLLLIGTIRSLSCYDPMNGSYRPLLGLPVQEKPVYVRDILLFAANEYWIATESGIYIVDLETGRFINMRQQDANPYAISDNAVYALCRDTEGGIWCGTYFGGVNYYHSRHSYFRKYFRNSSPHSLSGNAIRELCADGRGNLWVGTEDAGLNKLDLASGEVTRFSAPGTLSSTNIHALLIDGNELWVGTFQQGLDVLDLHTGRRLRHYNADPAANGLLSNFIISACRTRAGEILLGTSYGIYRYQRSTGRFVMAREFPENSYVFCLYEDRDGIIWAGTIGKGLYYYNARTGEKGNFVYNAGDSNSLGSNSVCGIFQDSDQHLWISTEGGGVCKLNKDRRSFTRFNTASGLPSNMVYKVLEDKSKRLWISTSQGLARYDPAQNSWKVYTRSHGLLTDQFNYSSGYRDSTGTLYFGSVKGLISFDPDLLAPDKASPPVYITSFQVNNQDLPISRSTMPYSVSFMDTVTLAYDRSSFAIGFAALTYIAADMTQYAYRLDGLDKDWTYLPANRKAYFTGLAPGDYTFRVRTAGNDGSWRNREETRLLIRIAPPWWSSPFAYAVYAGLLLVLIYALVSAYHRRQKEKHKRRLALFEQEKEKEIYKAKIEFFTNVAHEIRTPLTLIKGPLEMVIDEVGEQPGIKKSLQSIERNTERLVALTDQLLDFRKTENQGFSLSFVKAHVPWLVQENYQAFATAARQRSLSYNIELPEKGFHAFIDIEAFHKIMSNLIGNAVKYAAQQVVVRVLPPSGEPGMFRIEVGNDGALIPWTLREKIFEPFFRIRATEQPGSGIGLSLSRALTQLHNGVLELQQADSNMNIFVLRLPVHQNIEFRLSSVEKKSF</sequence>
<name>A0A562T2J3_CHIJA</name>
<dbReference type="Gene3D" id="1.10.287.130">
    <property type="match status" value="1"/>
</dbReference>
<keyword evidence="3" id="KW-0597">Phosphoprotein</keyword>
<protein>
    <recommendedName>
        <fullName evidence="2">histidine kinase</fullName>
        <ecNumber evidence="2">2.7.13.3</ecNumber>
    </recommendedName>
</protein>
<dbReference type="PROSITE" id="PS50109">
    <property type="entry name" value="HIS_KIN"/>
    <property type="match status" value="1"/>
</dbReference>
<dbReference type="SMART" id="SM00388">
    <property type="entry name" value="HisKA"/>
    <property type="match status" value="1"/>
</dbReference>
<evidence type="ECO:0000256" key="2">
    <source>
        <dbReference type="ARBA" id="ARBA00012438"/>
    </source>
</evidence>
<feature type="chain" id="PRO_5022064761" description="histidine kinase" evidence="5">
    <location>
        <begin position="20"/>
        <end position="1052"/>
    </location>
</feature>
<dbReference type="InterPro" id="IPR004358">
    <property type="entry name" value="Sig_transdc_His_kin-like_C"/>
</dbReference>
<gene>
    <name evidence="7" type="ORF">LX66_1935</name>
</gene>
<dbReference type="FunFam" id="1.10.287.130:FF:000045">
    <property type="entry name" value="Two-component system sensor histidine kinase/response regulator"/>
    <property type="match status" value="1"/>
</dbReference>
<dbReference type="InterPro" id="IPR003661">
    <property type="entry name" value="HisK_dim/P_dom"/>
</dbReference>
<dbReference type="Pfam" id="PF02518">
    <property type="entry name" value="HATPase_c"/>
    <property type="match status" value="1"/>
</dbReference>